<dbReference type="HOGENOM" id="CLU_1943794_0_0_2"/>
<evidence type="ECO:0000313" key="1">
    <source>
        <dbReference type="EMBL" id="ACM58502.1"/>
    </source>
</evidence>
<organism evidence="1 2">
    <name type="scientific">Halorubrum lacusprofundi (strain ATCC 49239 / DSM 5036 / JCM 8891 / ACAM 34)</name>
    <dbReference type="NCBI Taxonomy" id="416348"/>
    <lineage>
        <taxon>Archaea</taxon>
        <taxon>Methanobacteriati</taxon>
        <taxon>Methanobacteriota</taxon>
        <taxon>Stenosarchaea group</taxon>
        <taxon>Halobacteria</taxon>
        <taxon>Halobacteriales</taxon>
        <taxon>Haloferacaceae</taxon>
        <taxon>Halorubrum</taxon>
    </lineage>
</organism>
<dbReference type="EMBL" id="CP001366">
    <property type="protein sequence ID" value="ACM58502.1"/>
    <property type="molecule type" value="Genomic_DNA"/>
</dbReference>
<gene>
    <name evidence="1" type="ordered locus">Hlac_2952</name>
</gene>
<reference evidence="1 2" key="1">
    <citation type="journal article" date="2016" name="Stand. Genomic Sci.">
        <title>Complete genome sequence of the Antarctic Halorubrum lacusprofundi type strain ACAM 34.</title>
        <authorList>
            <person name="Anderson I.J."/>
            <person name="DasSarma P."/>
            <person name="Lucas S."/>
            <person name="Copeland A."/>
            <person name="Lapidus A."/>
            <person name="Del Rio T.G."/>
            <person name="Tice H."/>
            <person name="Dalin E."/>
            <person name="Bruce D.C."/>
            <person name="Goodwin L."/>
            <person name="Pitluck S."/>
            <person name="Sims D."/>
            <person name="Brettin T.S."/>
            <person name="Detter J.C."/>
            <person name="Han C.S."/>
            <person name="Larimer F."/>
            <person name="Hauser L."/>
            <person name="Land M."/>
            <person name="Ivanova N."/>
            <person name="Richardson P."/>
            <person name="Cavicchioli R."/>
            <person name="DasSarma S."/>
            <person name="Woese C.R."/>
            <person name="Kyrpides N.C."/>
        </authorList>
    </citation>
    <scope>NUCLEOTIDE SEQUENCE [LARGE SCALE GENOMIC DNA]</scope>
    <source>
        <strain evidence="2">ATCC 49239 / DSM 5036 / JCM 8891 / ACAM 34</strain>
    </source>
</reference>
<name>B9LWB2_HALLT</name>
<protein>
    <submittedName>
        <fullName evidence="1">Uncharacterized protein</fullName>
    </submittedName>
</protein>
<sequence length="129" mass="14259">MNDHHSRADKRTDTEQITDLRDLRRGDCVLFGDRTRPLTVVGLGERHQQLGEQELVTPLVRVRGEWDGAVDVVLTPVCKRLGEDHASVVLEEREQIIACEGGNLSKGREVDVERVDASANESAVCEASA</sequence>
<keyword evidence="2" id="KW-1185">Reference proteome</keyword>
<dbReference type="GeneID" id="7398933"/>
<dbReference type="Proteomes" id="UP000000740">
    <property type="component" value="Chromosome 2"/>
</dbReference>
<accession>B9LWB2</accession>
<dbReference type="KEGG" id="hla:Hlac_2952"/>
<dbReference type="RefSeq" id="WP_015911488.1">
    <property type="nucleotide sequence ID" value="NC_012028.1"/>
</dbReference>
<proteinExistence type="predicted"/>
<dbReference type="AlphaFoldDB" id="B9LWB2"/>
<evidence type="ECO:0000313" key="2">
    <source>
        <dbReference type="Proteomes" id="UP000000740"/>
    </source>
</evidence>